<reference evidence="6 7" key="1">
    <citation type="submission" date="2023-02" db="EMBL/GenBank/DDBJ databases">
        <title>LHISI_Scaffold_Assembly.</title>
        <authorList>
            <person name="Stuart O.P."/>
            <person name="Cleave R."/>
            <person name="Magrath M.J.L."/>
            <person name="Mikheyev A.S."/>
        </authorList>
    </citation>
    <scope>NUCLEOTIDE SEQUENCE [LARGE SCALE GENOMIC DNA]</scope>
    <source>
        <strain evidence="6">Daus_M_001</strain>
        <tissue evidence="6">Leg muscle</tissue>
    </source>
</reference>
<dbReference type="InterPro" id="IPR050951">
    <property type="entry name" value="Retrovirus_Pol_polyprotein"/>
</dbReference>
<evidence type="ECO:0000256" key="3">
    <source>
        <dbReference type="SAM" id="MobiDB-lite"/>
    </source>
</evidence>
<evidence type="ECO:0000256" key="2">
    <source>
        <dbReference type="ARBA" id="ARBA00023268"/>
    </source>
</evidence>
<feature type="region of interest" description="Disordered" evidence="3">
    <location>
        <begin position="684"/>
        <end position="707"/>
    </location>
</feature>
<sequence>MKIIEQCCHLHTSERTLGTTLDNNSSTLTALGTAQLRHTWLEEVGETGVERTKEKSGKIQVSTLIHILGQETEDIMNSFNLSDEESASYEVVVKRFESHFIPNRNVIYERAIFNFYSQLADEFVDTFVTALHLLAEKCEYKSIRNELMHDRSTWRDVQPSEKAVEFAKRQVILGKFVGREKNPHTSEIQRPSKSGNEWFLASVNGKGISSPWRTELNVGGQDIQFKIDTEADITMVLEQGLKEPLLGWSAIESLGMLQQVEEVNQLCNKFDPWERYPKLFECLGLMAATYTIRLKNDAVPVPQELAFKKIKHLLCNPQVLLHYDLNKDIRVGTDASSYGIGAVLEQQNVEDVRIPVVCALHQRKNTHKLRRKHVLMWATDMGMAPVKGTDESDRLAVDEIEEYATQFMRQFPASDVQIEEVASSGTQITSTTGSTIVLGILAELWGLSVVEGILMKGVNMSIPARLQKDIMDCIHLGHLGIKKCMERARATGWWPGGGRNGSSRTRWDTLPGHNRLLLLVPRDIPITGHKNLNHHIRQHFLDNVYYQRGILLFLTYEAKSRQKEHFDRRHRTRERFPLQPNQRLWITDLQRFGKIISEVVVPRSYRVSSHRRIIRRNKYHLNSVQGEEEDKQQGYNWVGSYLLEGEKPTIRAMPPENIAAVLEEEEESGTAEVTVVGDGLLAEKGGRRGRRMEGMVEPASLHRRRGG</sequence>
<organism evidence="6 7">
    <name type="scientific">Dryococelus australis</name>
    <dbReference type="NCBI Taxonomy" id="614101"/>
    <lineage>
        <taxon>Eukaryota</taxon>
        <taxon>Metazoa</taxon>
        <taxon>Ecdysozoa</taxon>
        <taxon>Arthropoda</taxon>
        <taxon>Hexapoda</taxon>
        <taxon>Insecta</taxon>
        <taxon>Pterygota</taxon>
        <taxon>Neoptera</taxon>
        <taxon>Polyneoptera</taxon>
        <taxon>Phasmatodea</taxon>
        <taxon>Verophasmatodea</taxon>
        <taxon>Anareolatae</taxon>
        <taxon>Phasmatidae</taxon>
        <taxon>Eurycanthinae</taxon>
        <taxon>Dryococelus</taxon>
    </lineage>
</organism>
<dbReference type="EC" id="2.7.7.49" evidence="1"/>
<evidence type="ECO:0000313" key="7">
    <source>
        <dbReference type="Proteomes" id="UP001159363"/>
    </source>
</evidence>
<gene>
    <name evidence="6" type="ORF">PR048_010214</name>
</gene>
<dbReference type="EMBL" id="JARBHB010000003">
    <property type="protein sequence ID" value="KAJ8890705.1"/>
    <property type="molecule type" value="Genomic_DNA"/>
</dbReference>
<dbReference type="InterPro" id="IPR043502">
    <property type="entry name" value="DNA/RNA_pol_sf"/>
</dbReference>
<feature type="domain" description="Integrase zinc-binding" evidence="5">
    <location>
        <begin position="462"/>
        <end position="497"/>
    </location>
</feature>
<keyword evidence="7" id="KW-1185">Reference proteome</keyword>
<protein>
    <recommendedName>
        <fullName evidence="1">RNA-directed DNA polymerase</fullName>
        <ecNumber evidence="1">2.7.7.49</ecNumber>
    </recommendedName>
</protein>
<dbReference type="Proteomes" id="UP001159363">
    <property type="component" value="Chromosome 3"/>
</dbReference>
<evidence type="ECO:0000313" key="6">
    <source>
        <dbReference type="EMBL" id="KAJ8890705.1"/>
    </source>
</evidence>
<dbReference type="InterPro" id="IPR041588">
    <property type="entry name" value="Integrase_H2C2"/>
</dbReference>
<dbReference type="Pfam" id="PF17919">
    <property type="entry name" value="RT_RNaseH_2"/>
    <property type="match status" value="1"/>
</dbReference>
<proteinExistence type="predicted"/>
<accession>A0ABQ9I227</accession>
<evidence type="ECO:0000256" key="1">
    <source>
        <dbReference type="ARBA" id="ARBA00012493"/>
    </source>
</evidence>
<dbReference type="PANTHER" id="PTHR37984:SF5">
    <property type="entry name" value="PROTEIN NYNRIN-LIKE"/>
    <property type="match status" value="1"/>
</dbReference>
<name>A0ABQ9I227_9NEOP</name>
<dbReference type="InterPro" id="IPR041577">
    <property type="entry name" value="RT_RNaseH_2"/>
</dbReference>
<evidence type="ECO:0000259" key="5">
    <source>
        <dbReference type="Pfam" id="PF17921"/>
    </source>
</evidence>
<evidence type="ECO:0000259" key="4">
    <source>
        <dbReference type="Pfam" id="PF17919"/>
    </source>
</evidence>
<feature type="domain" description="Reverse transcriptase/retrotransposon-derived protein RNase H-like" evidence="4">
    <location>
        <begin position="303"/>
        <end position="363"/>
    </location>
</feature>
<dbReference type="SUPFAM" id="SSF56672">
    <property type="entry name" value="DNA/RNA polymerases"/>
    <property type="match status" value="1"/>
</dbReference>
<dbReference type="Pfam" id="PF17921">
    <property type="entry name" value="Integrase_H2C2"/>
    <property type="match status" value="1"/>
</dbReference>
<comment type="caution">
    <text evidence="6">The sequence shown here is derived from an EMBL/GenBank/DDBJ whole genome shotgun (WGS) entry which is preliminary data.</text>
</comment>
<dbReference type="PANTHER" id="PTHR37984">
    <property type="entry name" value="PROTEIN CBG26694"/>
    <property type="match status" value="1"/>
</dbReference>
<keyword evidence="2" id="KW-0511">Multifunctional enzyme</keyword>